<keyword evidence="1" id="KW-0479">Metal-binding</keyword>
<keyword evidence="3" id="KW-0411">Iron-sulfur</keyword>
<gene>
    <name evidence="5" type="ORF">SAMN02745126_05582</name>
</gene>
<evidence type="ECO:0000256" key="2">
    <source>
        <dbReference type="ARBA" id="ARBA00023004"/>
    </source>
</evidence>
<keyword evidence="6" id="KW-1185">Reference proteome</keyword>
<dbReference type="PANTHER" id="PTHR40447">
    <property type="entry name" value="ANAEROBIC SULFITE REDUCTASE SUBUNIT A"/>
    <property type="match status" value="1"/>
</dbReference>
<feature type="domain" description="4Fe-4S ferredoxin-type" evidence="4">
    <location>
        <begin position="333"/>
        <end position="361"/>
    </location>
</feature>
<evidence type="ECO:0000313" key="6">
    <source>
        <dbReference type="Proteomes" id="UP000190092"/>
    </source>
</evidence>
<dbReference type="PANTHER" id="PTHR40447:SF1">
    <property type="entry name" value="ANAEROBIC SULFITE REDUCTASE SUBUNIT A"/>
    <property type="match status" value="1"/>
</dbReference>
<reference evidence="6" key="1">
    <citation type="submission" date="2017-02" db="EMBL/GenBank/DDBJ databases">
        <authorList>
            <person name="Varghese N."/>
            <person name="Submissions S."/>
        </authorList>
    </citation>
    <scope>NUCLEOTIDE SEQUENCE [LARGE SCALE GENOMIC DNA]</scope>
    <source>
        <strain evidence="6">ATCC 27094</strain>
    </source>
</reference>
<dbReference type="STRING" id="225324.SAMN02745126_05582"/>
<dbReference type="Pfam" id="PF17179">
    <property type="entry name" value="Fer4_22"/>
    <property type="match status" value="1"/>
</dbReference>
<dbReference type="GO" id="GO:0051536">
    <property type="term" value="F:iron-sulfur cluster binding"/>
    <property type="evidence" value="ECO:0007669"/>
    <property type="project" value="UniProtKB-KW"/>
</dbReference>
<dbReference type="PROSITE" id="PS00198">
    <property type="entry name" value="4FE4S_FER_1"/>
    <property type="match status" value="2"/>
</dbReference>
<evidence type="ECO:0000256" key="3">
    <source>
        <dbReference type="ARBA" id="ARBA00023014"/>
    </source>
</evidence>
<dbReference type="SUPFAM" id="SSF46548">
    <property type="entry name" value="alpha-helical ferredoxin"/>
    <property type="match status" value="1"/>
</dbReference>
<dbReference type="RefSeq" id="WP_085937314.1">
    <property type="nucleotide sequence ID" value="NZ_FUWJ01000012.1"/>
</dbReference>
<keyword evidence="2" id="KW-0408">Iron</keyword>
<dbReference type="Proteomes" id="UP000190092">
    <property type="component" value="Unassembled WGS sequence"/>
</dbReference>
<dbReference type="Gene3D" id="1.10.1060.10">
    <property type="entry name" value="Alpha-helical ferredoxin"/>
    <property type="match status" value="1"/>
</dbReference>
<name>A0A1T4T3G0_9HYPH</name>
<dbReference type="GO" id="GO:0046872">
    <property type="term" value="F:metal ion binding"/>
    <property type="evidence" value="ECO:0007669"/>
    <property type="project" value="UniProtKB-KW"/>
</dbReference>
<accession>A0A1T4T3G0</accession>
<feature type="domain" description="4Fe-4S ferredoxin-type" evidence="4">
    <location>
        <begin position="252"/>
        <end position="284"/>
    </location>
</feature>
<dbReference type="EMBL" id="FUWJ01000012">
    <property type="protein sequence ID" value="SKA34937.1"/>
    <property type="molecule type" value="Genomic_DNA"/>
</dbReference>
<dbReference type="AlphaFoldDB" id="A0A1T4T3G0"/>
<evidence type="ECO:0000313" key="5">
    <source>
        <dbReference type="EMBL" id="SKA34937.1"/>
    </source>
</evidence>
<dbReference type="InterPro" id="IPR009051">
    <property type="entry name" value="Helical_ferredxn"/>
</dbReference>
<organism evidence="5 6">
    <name type="scientific">Enhydrobacter aerosaccus</name>
    <dbReference type="NCBI Taxonomy" id="225324"/>
    <lineage>
        <taxon>Bacteria</taxon>
        <taxon>Pseudomonadati</taxon>
        <taxon>Pseudomonadota</taxon>
        <taxon>Alphaproteobacteria</taxon>
        <taxon>Hyphomicrobiales</taxon>
        <taxon>Enhydrobacter</taxon>
    </lineage>
</organism>
<protein>
    <submittedName>
        <fullName evidence="5">4Fe-4S dicluster domain-containing protein</fullName>
    </submittedName>
</protein>
<dbReference type="OrthoDB" id="9765258at2"/>
<sequence length="378" mass="41811">MAEYITLAVDGLQALLDELKRREYRVLGPTIRDQAIVYDDIESLRDLPMGWTDEQSGGHYRLVARQDDAIFGYPVGPHSWKRFLHPPVLPLWQAESAGNSVRITTTQGPDQPFAFIGVRSCDLHAIAIQDRVLIGGQHVDPSYRDRRKGAFIVAVNCGEAGGTCFCASMNTGPKVEDGFDLALTEIVIDDQRLFLTEVGSPAGRDVLLQVPHRPATPDEIAAADGVTARTAASMGRVMRSDDVRELLLGNLDHPRWDEVAERCLTCGNCTMVCPTCFCTSVEDSSDLLSGKSGRTRHWASCFTLDFSYIHGGSVRGSARSRYRQWMTHKLASWVDQFGSSGCVGCGRCITWCPVGIDITEEVRAIREDRPAERTHHED</sequence>
<dbReference type="InterPro" id="IPR017900">
    <property type="entry name" value="4Fe4S_Fe_S_CS"/>
</dbReference>
<evidence type="ECO:0000259" key="4">
    <source>
        <dbReference type="PROSITE" id="PS51379"/>
    </source>
</evidence>
<evidence type="ECO:0000256" key="1">
    <source>
        <dbReference type="ARBA" id="ARBA00022723"/>
    </source>
</evidence>
<dbReference type="InterPro" id="IPR017896">
    <property type="entry name" value="4Fe4S_Fe-S-bd"/>
</dbReference>
<dbReference type="PROSITE" id="PS51379">
    <property type="entry name" value="4FE4S_FER_2"/>
    <property type="match status" value="2"/>
</dbReference>
<proteinExistence type="predicted"/>